<feature type="compositionally biased region" description="Polar residues" evidence="2">
    <location>
        <begin position="809"/>
        <end position="818"/>
    </location>
</feature>
<feature type="compositionally biased region" description="Basic and acidic residues" evidence="2">
    <location>
        <begin position="2403"/>
        <end position="2420"/>
    </location>
</feature>
<feature type="compositionally biased region" description="Low complexity" evidence="2">
    <location>
        <begin position="601"/>
        <end position="612"/>
    </location>
</feature>
<dbReference type="OrthoDB" id="2414538at2759"/>
<feature type="region of interest" description="Disordered" evidence="2">
    <location>
        <begin position="2999"/>
        <end position="3056"/>
    </location>
</feature>
<evidence type="ECO:0000256" key="2">
    <source>
        <dbReference type="SAM" id="MobiDB-lite"/>
    </source>
</evidence>
<dbReference type="InterPro" id="IPR012337">
    <property type="entry name" value="RNaseH-like_sf"/>
</dbReference>
<evidence type="ECO:0000256" key="1">
    <source>
        <dbReference type="ARBA" id="ARBA00049244"/>
    </source>
</evidence>
<gene>
    <name evidence="5" type="primary">Rev3l</name>
    <name evidence="5" type="ORF">TNIN_355651</name>
</gene>
<dbReference type="Proteomes" id="UP000886998">
    <property type="component" value="Unassembled WGS sequence"/>
</dbReference>
<reference evidence="5" key="1">
    <citation type="submission" date="2020-08" db="EMBL/GenBank/DDBJ databases">
        <title>Multicomponent nature underlies the extraordinary mechanical properties of spider dragline silk.</title>
        <authorList>
            <person name="Kono N."/>
            <person name="Nakamura H."/>
            <person name="Mori M."/>
            <person name="Yoshida Y."/>
            <person name="Ohtoshi R."/>
            <person name="Malay A.D."/>
            <person name="Moran D.A.P."/>
            <person name="Tomita M."/>
            <person name="Numata K."/>
            <person name="Arakawa K."/>
        </authorList>
    </citation>
    <scope>NUCLEOTIDE SEQUENCE</scope>
</reference>
<dbReference type="GO" id="GO:0005634">
    <property type="term" value="C:nucleus"/>
    <property type="evidence" value="ECO:0007669"/>
    <property type="project" value="TreeGrafter"/>
</dbReference>
<evidence type="ECO:0000259" key="4">
    <source>
        <dbReference type="Pfam" id="PF24065"/>
    </source>
</evidence>
<feature type="region of interest" description="Disordered" evidence="2">
    <location>
        <begin position="427"/>
        <end position="471"/>
    </location>
</feature>
<feature type="compositionally biased region" description="Basic and acidic residues" evidence="2">
    <location>
        <begin position="2922"/>
        <end position="2942"/>
    </location>
</feature>
<dbReference type="GO" id="GO:0016035">
    <property type="term" value="C:zeta DNA polymerase complex"/>
    <property type="evidence" value="ECO:0007669"/>
    <property type="project" value="InterPro"/>
</dbReference>
<feature type="region of interest" description="Disordered" evidence="2">
    <location>
        <begin position="2152"/>
        <end position="2173"/>
    </location>
</feature>
<dbReference type="Pfam" id="PF24065">
    <property type="entry name" value="REV3_N"/>
    <property type="match status" value="1"/>
</dbReference>
<proteinExistence type="predicted"/>
<feature type="compositionally biased region" description="Basic residues" evidence="2">
    <location>
        <begin position="819"/>
        <end position="832"/>
    </location>
</feature>
<dbReference type="InterPro" id="IPR056435">
    <property type="entry name" value="DPOD/Z_N"/>
</dbReference>
<feature type="non-terminal residue" evidence="5">
    <location>
        <position position="3163"/>
    </location>
</feature>
<comment type="caution">
    <text evidence="5">The sequence shown here is derived from an EMBL/GenBank/DDBJ whole genome shotgun (WGS) entry which is preliminary data.</text>
</comment>
<feature type="compositionally biased region" description="Polar residues" evidence="2">
    <location>
        <begin position="3041"/>
        <end position="3052"/>
    </location>
</feature>
<feature type="compositionally biased region" description="Polar residues" evidence="2">
    <location>
        <begin position="2860"/>
        <end position="2870"/>
    </location>
</feature>
<organism evidence="5 6">
    <name type="scientific">Trichonephila inaurata madagascariensis</name>
    <dbReference type="NCBI Taxonomy" id="2747483"/>
    <lineage>
        <taxon>Eukaryota</taxon>
        <taxon>Metazoa</taxon>
        <taxon>Ecdysozoa</taxon>
        <taxon>Arthropoda</taxon>
        <taxon>Chelicerata</taxon>
        <taxon>Arachnida</taxon>
        <taxon>Araneae</taxon>
        <taxon>Araneomorphae</taxon>
        <taxon>Entelegynae</taxon>
        <taxon>Araneoidea</taxon>
        <taxon>Nephilidae</taxon>
        <taxon>Trichonephila</taxon>
        <taxon>Trichonephila inaurata</taxon>
    </lineage>
</organism>
<feature type="region of interest" description="Disordered" evidence="2">
    <location>
        <begin position="1168"/>
        <end position="1218"/>
    </location>
</feature>
<feature type="compositionally biased region" description="Basic residues" evidence="2">
    <location>
        <begin position="2489"/>
        <end position="2499"/>
    </location>
</feature>
<feature type="region of interest" description="Disordered" evidence="2">
    <location>
        <begin position="3124"/>
        <end position="3163"/>
    </location>
</feature>
<feature type="compositionally biased region" description="Basic and acidic residues" evidence="2">
    <location>
        <begin position="434"/>
        <end position="455"/>
    </location>
</feature>
<keyword evidence="6" id="KW-1185">Reference proteome</keyword>
<feature type="region of interest" description="Disordered" evidence="2">
    <location>
        <begin position="809"/>
        <end position="845"/>
    </location>
</feature>
<feature type="compositionally biased region" description="Polar residues" evidence="2">
    <location>
        <begin position="619"/>
        <end position="634"/>
    </location>
</feature>
<feature type="domain" description="DNA polymerase zeta catalytic subunit N-terminal" evidence="4">
    <location>
        <begin position="1"/>
        <end position="55"/>
    </location>
</feature>
<feature type="region of interest" description="Disordered" evidence="2">
    <location>
        <begin position="2888"/>
        <end position="2963"/>
    </location>
</feature>
<dbReference type="SUPFAM" id="SSF53098">
    <property type="entry name" value="Ribonuclease H-like"/>
    <property type="match status" value="1"/>
</dbReference>
<feature type="region of interest" description="Disordered" evidence="2">
    <location>
        <begin position="1267"/>
        <end position="1292"/>
    </location>
</feature>
<feature type="region of interest" description="Disordered" evidence="2">
    <location>
        <begin position="2248"/>
        <end position="2301"/>
    </location>
</feature>
<dbReference type="GO" id="GO:0000724">
    <property type="term" value="P:double-strand break repair via homologous recombination"/>
    <property type="evidence" value="ECO:0007669"/>
    <property type="project" value="TreeGrafter"/>
</dbReference>
<feature type="region of interest" description="Disordered" evidence="2">
    <location>
        <begin position="1306"/>
        <end position="1330"/>
    </location>
</feature>
<feature type="compositionally biased region" description="Polar residues" evidence="2">
    <location>
        <begin position="2500"/>
        <end position="2511"/>
    </location>
</feature>
<feature type="region of interest" description="Disordered" evidence="2">
    <location>
        <begin position="2542"/>
        <end position="2563"/>
    </location>
</feature>
<protein>
    <submittedName>
        <fullName evidence="5">DNA polymerase zeta catalytic subunit</fullName>
    </submittedName>
</protein>
<accession>A0A8X6XW74</accession>
<comment type="catalytic activity">
    <reaction evidence="1">
        <text>DNA(n) + a 2'-deoxyribonucleoside 5'-triphosphate = DNA(n+1) + diphosphate</text>
        <dbReference type="Rhea" id="RHEA:22508"/>
        <dbReference type="Rhea" id="RHEA-COMP:17339"/>
        <dbReference type="Rhea" id="RHEA-COMP:17340"/>
        <dbReference type="ChEBI" id="CHEBI:33019"/>
        <dbReference type="ChEBI" id="CHEBI:61560"/>
        <dbReference type="ChEBI" id="CHEBI:173112"/>
        <dbReference type="EC" id="2.7.7.7"/>
    </reaction>
</comment>
<feature type="compositionally biased region" description="Polar residues" evidence="2">
    <location>
        <begin position="2889"/>
        <end position="2904"/>
    </location>
</feature>
<dbReference type="InterPro" id="IPR056447">
    <property type="entry name" value="REV3_N"/>
</dbReference>
<feature type="compositionally biased region" description="Polar residues" evidence="2">
    <location>
        <begin position="2943"/>
        <end position="2963"/>
    </location>
</feature>
<feature type="region of interest" description="Disordered" evidence="2">
    <location>
        <begin position="2848"/>
        <end position="2870"/>
    </location>
</feature>
<feature type="compositionally biased region" description="Basic residues" evidence="2">
    <location>
        <begin position="1187"/>
        <end position="1198"/>
    </location>
</feature>
<feature type="region of interest" description="Disordered" evidence="2">
    <location>
        <begin position="1588"/>
        <end position="1623"/>
    </location>
</feature>
<feature type="region of interest" description="Disordered" evidence="2">
    <location>
        <begin position="2487"/>
        <end position="2511"/>
    </location>
</feature>
<sequence>MFSFRITKTEFSQHSPIKGYDVCYSDFRGCEIYKVPILSIYGTTPAGQKGCLHVHGVFPYMCLRWSDVFPEISEVNSRKYLQELALEIDKALNTDAGRSNSSRHHVHNIIIIKGKLIYGYHQSDEDFLKIYFYNPHDVFRTIDLLTKSKVLQKSIQPCYAHIPFRLQFYTDYNLGYGVIVNVSSYQFRAPKETCSALHADCTISSLLPDSNTSSHKVWNISTLTSSQVSDIPRETDQELELDCHEASILNKKDSLLCVGKNPGIAAIWDEERERRRLDQNSSQFTPPSTIERVVVESDSEIHFKNLFNKRCESDTLKQFEKNGEIGYIKDSQNSFNHLSSESFAFSNTQEKELLDMCISMYANQEPDDDSILSSKINFISDDDDEVTLEMSQQFAEEILSDIHPNSQSENQTSDHVKSLKERQHLIPQLDGAFDDEKFGTKQDNKRENSDNDKPPICHPVHPRGNHPNWNIQSSAKATNVKNSKAAEKIPILELTDNLESISDKMKKNVSKKPSLSNMYQDDKRQMKKLNASVTKCMESIIARVEKIQNEKSESHSFGSKECDTNNTSNLFVQSYPDPYESKTKSRKEECFIGARPKTTKNIPSISSKMSKSIQKKKNTPSQETPDLSVTPNLSSVSESPVIKLNLPDFARTVEQVNTTSNFKAHGCAISTNSSKHALKNKRTNLHPNTWKEDFLNVLCSTKMLGSSDSVPDKNIINPTNKKFVSSTSNNIKISSSNHRKPPLTINKFSGTEPLDLQKKDCFNIVTDLQNVNFSKVGHEVVMVKKLTEEEIKAATVGCNKISLKPDQTETLNSKSCNKTNHRKNVKNSHQNKGKSSDPYKSKNLKGQLPVMKSNNAQKINECVSPAKTAISNTNIKNSKCVAVNDNFPSPEKISLSKRNRSQFVNTKNSVYYDNSAIISLETNATYNLNQKVLESSSVKEGTCNNNKIKISNVPHFGADFNGSGEMMKNLEPKTLFSGTIINSYDSLINVKETHSDLKNSSDHHIFNQENITNSFISKPMNSAGSCSLSYSKNKGNMKDKNVSESRKKKLESAYRLNKKNLEQNAAEIHENFDVDSKKDIEETFKHSLQERNILYYPQPKTADVELLTKSHTKTFMNESNLLVDNIKVKSDSSVHQVDESAKLKQFYDNIVRNSPYVQLTDILKSGEGQTKHDHILRSGEGQTKSDLRKKHLSSKKTIPRPYRYPNVPIKSEQKESNILSEAKRNTSITYSKNSDIKVPKNVTKPKESQISPAFYNFSCKMHRASSDTVNSKETSTSAFEKNNPENTSPFSVKPKINSELEINSSNNAANEDCQSTGCSTKGPKPSIKSKYLDDMNAKNLLRNETKPQNTLPSHYDNNSCNKNLCINSAILESVSTVSARESINEDNSKSNLIFPLVSYNTLDKNKDRDKQKNCLEVLNDPEEGIINGSASKKNIKPKLKESSKLKDSEVPVIPKSNKNFSFKNPNPKVNNCKSDNSFLEKLKTEMSEPNLKHTKEVNNAAKNSKTSDENIRRSVHSHPSAMNTATVKHNSKSYCGDTGIEKTPEAKSVNVSNSESKLNSTEPWNNNDAPSYLYDIVKLRNASKQNSLNSNASKISNNNNSSIASKGKPLKKNALNNKSENAKSSCEKLNANSANKLQSAFEAEKLVSASKTKKYVPTSESGKTAAASIAKNCCSKSEYKFRSKNTLLKNSDHAYRKDHSEIKLCEEPIFDKMNQFTGISKSDTSSLIKEKIQSNPNSQSFLTSSKNHNDTSTNTLLHRVKHAKKSGNSNNFIFFTSKIQQRRCQNDTETSQIPKPTSSKLSLKLNKKGANVNAKRENTTLVDFKTKWKIDNSPCDNQSERSTSTKMGANQQVSEAVAFVPNIRIKKEPPDDYEVVSRDNNMKDALRCFDFDENSSSDPATFLSSSSKQSRYSKDQTEERDVLPRNGKNKYKKNSKYESAPLISKPNRSRKSVVEIIHSDIIKANNISFDSDTSTSQNNNTSSNNRYPKRNCPSSNVEDEVVILEDVPSSSAKSLKSKARSSRCLVSEVIDLEKEEDSIDRPPVITIKRDSDGNNSIIPNKKRCSDSAHNLNNSVNILESQTLSTSSSNNITDSCSKNLDDSLDSKHSLKLKLRVKTILTRSNEPKFVVIDRQLQGLNNDEINLPDVIHIKKEPGTESPKRKHSKIRQNYQQTSTRSNLYEPIVPPILIKDIKKEKDDDYEKKPYVAPLKVNLSTLNVTEVERPNVNAEPKLEPLRLCRKSNKFYVGTGNSANNELPENKVENPNNRNSTPPKRKRGRPAKVQNSSSPQKDISPLKNNTSFNGNSNAGYLTIQIPKKPASEQSFDIDKKCSFKQSCKKGQSDTDKNSAAEWWWQVAIKEEPKSDTEDPCSSNAASCSQKKEIMTISKRRHSLRCESFKKFFDSDHSDDDDKKPKTNEVKPQKKRKRSKSVNCESNKKILIETNEISSAFNRRTSARKGSFKKYFDSDKGENSDDDCKVVCVKKVEKPRKPGRRKKKRQYTTKNKQSTTSDKLTLPCNPCSVTLERLSPSFLEQNVIAKTTQNEFQPGRQKSMECTTSQNNDIKKIPESNSVIPESQHIAQMNHPETVSSAPGEIEHSSIEQFSSNVEKSSFKAMDEKVAHAFSTSAENTGTKFILDSGPVTINGLNSINMDNSLSEYLCDELISENKISPFVYNSPPLSTDSNIISNSNSSNFLRHTSREMDQCLFESPSSILKNGSMDSPLLYSQSPVMDVKQGSDLSPDSGYLHLSPQPLKQQTNLMHSSIFNSETIFEDPPTENFEMSSNSIRERLRTTDRDFNKGRQQRVMNTYVSGNESHNESQRSISSMISNSVDKSNVHVNISKDMHNPLQLHSKDFDRGHQHNSSYTLRNSPMDQNTEFLTYSAKGIVNYDKTSSEPQNSSKTPDSSLKRRKNDISCFSSAYSELRRPSKQVRPEESNTEKDHSCFSNSYNASTEIRQSPTSYSTLNQNGYNNAVCSMIHSRSEKPLNTLKNHNDYFARMKWDNPHHSSKNNGSFSEDNKPQMNHFPVQQNRYVGYYPKPNDSDPNTNSQTSNDPYYRSNWPDVNTHFSHNDRSLYRFSPNDGSFNDFSLNERSTIEAFRKSPIQQEFKKYDGTFCKISNQMPRSLSASNEEFHAPKSTDANFSHFSDYDCNPSKPKKSQPSNDK</sequence>
<feature type="compositionally biased region" description="Basic and acidic residues" evidence="2">
    <location>
        <begin position="2848"/>
        <end position="2858"/>
    </location>
</feature>
<feature type="region of interest" description="Disordered" evidence="2">
    <location>
        <begin position="2403"/>
        <end position="2431"/>
    </location>
</feature>
<dbReference type="EMBL" id="BMAV01013064">
    <property type="protein sequence ID" value="GFY60238.1"/>
    <property type="molecule type" value="Genomic_DNA"/>
</dbReference>
<feature type="region of interest" description="Disordered" evidence="2">
    <location>
        <begin position="1969"/>
        <end position="1994"/>
    </location>
</feature>
<feature type="compositionally biased region" description="Basic and acidic residues" evidence="2">
    <location>
        <begin position="1912"/>
        <end position="1923"/>
    </location>
</feature>
<feature type="compositionally biased region" description="Polar residues" evidence="2">
    <location>
        <begin position="2282"/>
        <end position="2301"/>
    </location>
</feature>
<name>A0A8X6XW74_9ARAC</name>
<evidence type="ECO:0000313" key="5">
    <source>
        <dbReference type="EMBL" id="GFY60238.1"/>
    </source>
</evidence>
<dbReference type="Gene3D" id="3.30.342.10">
    <property type="entry name" value="DNA Polymerase, chain B, domain 1"/>
    <property type="match status" value="1"/>
</dbReference>
<feature type="region of interest" description="Disordered" evidence="2">
    <location>
        <begin position="1895"/>
        <end position="1949"/>
    </location>
</feature>
<feature type="compositionally biased region" description="Polar residues" evidence="2">
    <location>
        <begin position="2248"/>
        <end position="2271"/>
    </location>
</feature>
<feature type="compositionally biased region" description="Low complexity" evidence="2">
    <location>
        <begin position="1588"/>
        <end position="1606"/>
    </location>
</feature>
<feature type="domain" description="DNA polymerase delta/zeta catalytic subunit N-terminal" evidence="3">
    <location>
        <begin position="56"/>
        <end position="138"/>
    </location>
</feature>
<dbReference type="GO" id="GO:0003887">
    <property type="term" value="F:DNA-directed DNA polymerase activity"/>
    <property type="evidence" value="ECO:0007669"/>
    <property type="project" value="UniProtKB-EC"/>
</dbReference>
<dbReference type="PANTHER" id="PTHR45812">
    <property type="entry name" value="DNA POLYMERASE ZETA CATALYTIC SUBUNIT"/>
    <property type="match status" value="1"/>
</dbReference>
<dbReference type="GO" id="GO:0042276">
    <property type="term" value="P:error-prone translesion synthesis"/>
    <property type="evidence" value="ECO:0007669"/>
    <property type="project" value="TreeGrafter"/>
</dbReference>
<feature type="compositionally biased region" description="Polar residues" evidence="2">
    <location>
        <begin position="1267"/>
        <end position="1290"/>
    </location>
</feature>
<dbReference type="Pfam" id="PF24055">
    <property type="entry name" value="POL3_N"/>
    <property type="match status" value="1"/>
</dbReference>
<feature type="compositionally biased region" description="Polar residues" evidence="2">
    <location>
        <begin position="1614"/>
        <end position="1623"/>
    </location>
</feature>
<dbReference type="PANTHER" id="PTHR45812:SF1">
    <property type="entry name" value="DNA POLYMERASE ZETA CATALYTIC SUBUNIT"/>
    <property type="match status" value="1"/>
</dbReference>
<evidence type="ECO:0000259" key="3">
    <source>
        <dbReference type="Pfam" id="PF24055"/>
    </source>
</evidence>
<evidence type="ECO:0000313" key="6">
    <source>
        <dbReference type="Proteomes" id="UP000886998"/>
    </source>
</evidence>
<feature type="compositionally biased region" description="Low complexity" evidence="2">
    <location>
        <begin position="1970"/>
        <end position="1985"/>
    </location>
</feature>
<dbReference type="InterPro" id="IPR030559">
    <property type="entry name" value="PolZ_Rev3"/>
</dbReference>
<feature type="region of interest" description="Disordered" evidence="2">
    <location>
        <begin position="601"/>
        <end position="634"/>
    </location>
</feature>